<organism evidence="2 3">
    <name type="scientific">Sphingomonas carotinifaciens</name>
    <dbReference type="NCBI Taxonomy" id="1166323"/>
    <lineage>
        <taxon>Bacteria</taxon>
        <taxon>Pseudomonadati</taxon>
        <taxon>Pseudomonadota</taxon>
        <taxon>Alphaproteobacteria</taxon>
        <taxon>Sphingomonadales</taxon>
        <taxon>Sphingomonadaceae</taxon>
        <taxon>Sphingomonas</taxon>
    </lineage>
</organism>
<keyword evidence="3" id="KW-1185">Reference proteome</keyword>
<feature type="domain" description="Cell wall hydrolase SleB" evidence="1">
    <location>
        <begin position="103"/>
        <end position="210"/>
    </location>
</feature>
<keyword evidence="2" id="KW-0378">Hydrolase</keyword>
<gene>
    <name evidence="2" type="ORF">SAMN05216557_102270</name>
</gene>
<proteinExistence type="predicted"/>
<evidence type="ECO:0000313" key="3">
    <source>
        <dbReference type="Proteomes" id="UP000323502"/>
    </source>
</evidence>
<evidence type="ECO:0000259" key="1">
    <source>
        <dbReference type="Pfam" id="PF07486"/>
    </source>
</evidence>
<protein>
    <submittedName>
        <fullName evidence="2">Cell wall hydrolase CwlJ, involved in spore germination</fullName>
    </submittedName>
</protein>
<dbReference type="InterPro" id="IPR042047">
    <property type="entry name" value="SleB_dom1"/>
</dbReference>
<sequence>MRHRHLPSLARAGVLLAAATSCVPQPRAARDAAAAPSAPLAAQPLLRELALDVPADAVAPEAAALPAAALAPAPPFSGQAASADDAARAADCLTAAVYYEARSEPVDGQRAVAQVVLNRVRDRAFPRSVCGVVYQRSSRGCQFSFVCDGSMDRRREPGAWARAEAVARGALAGLVYDPVGSATFYHTSAILPWWAPSLSRIGTVGAHIFYRWRGGMERALAFRQSYAGVEPGSTPPLLTPAAEPQIATVLAEEVERTGGVTIHRGGQTLVAQGKAPVQQSGGVRIHRGVPAPAAMQDAGAVIGEEESPT</sequence>
<dbReference type="PROSITE" id="PS51257">
    <property type="entry name" value="PROKAR_LIPOPROTEIN"/>
    <property type="match status" value="1"/>
</dbReference>
<dbReference type="Gene3D" id="1.10.10.2520">
    <property type="entry name" value="Cell wall hydrolase SleB, domain 1"/>
    <property type="match status" value="1"/>
</dbReference>
<evidence type="ECO:0000313" key="2">
    <source>
        <dbReference type="EMBL" id="SDF12747.1"/>
    </source>
</evidence>
<dbReference type="Proteomes" id="UP000323502">
    <property type="component" value="Unassembled WGS sequence"/>
</dbReference>
<dbReference type="GO" id="GO:0016787">
    <property type="term" value="F:hydrolase activity"/>
    <property type="evidence" value="ECO:0007669"/>
    <property type="project" value="UniProtKB-KW"/>
</dbReference>
<name>A0A1G7IJ54_9SPHN</name>
<dbReference type="RefSeq" id="WP_174236599.1">
    <property type="nucleotide sequence ID" value="NZ_FNBI01000002.1"/>
</dbReference>
<dbReference type="InterPro" id="IPR011105">
    <property type="entry name" value="Cell_wall_hydrolase_SleB"/>
</dbReference>
<dbReference type="Pfam" id="PF07486">
    <property type="entry name" value="Hydrolase_2"/>
    <property type="match status" value="1"/>
</dbReference>
<dbReference type="AlphaFoldDB" id="A0A1G7IJ54"/>
<reference evidence="2 3" key="1">
    <citation type="submission" date="2016-10" db="EMBL/GenBank/DDBJ databases">
        <authorList>
            <person name="Varghese N."/>
            <person name="Submissions S."/>
        </authorList>
    </citation>
    <scope>NUCLEOTIDE SEQUENCE [LARGE SCALE GENOMIC DNA]</scope>
    <source>
        <strain evidence="2 3">S7-754</strain>
    </source>
</reference>
<dbReference type="EMBL" id="FNBI01000002">
    <property type="protein sequence ID" value="SDF12747.1"/>
    <property type="molecule type" value="Genomic_DNA"/>
</dbReference>
<accession>A0A1G7IJ54</accession>